<dbReference type="Proteomes" id="UP000539642">
    <property type="component" value="Unassembled WGS sequence"/>
</dbReference>
<organism evidence="1 2">
    <name type="scientific">Desulfoprunum benzoelyticum</name>
    <dbReference type="NCBI Taxonomy" id="1506996"/>
    <lineage>
        <taxon>Bacteria</taxon>
        <taxon>Pseudomonadati</taxon>
        <taxon>Thermodesulfobacteriota</taxon>
        <taxon>Desulfobulbia</taxon>
        <taxon>Desulfobulbales</taxon>
        <taxon>Desulfobulbaceae</taxon>
        <taxon>Desulfoprunum</taxon>
    </lineage>
</organism>
<dbReference type="AlphaFoldDB" id="A0A840UN73"/>
<comment type="caution">
    <text evidence="1">The sequence shown here is derived from an EMBL/GenBank/DDBJ whole genome shotgun (WGS) entry which is preliminary data.</text>
</comment>
<dbReference type="EMBL" id="JACHEO010000003">
    <property type="protein sequence ID" value="MBB5347222.1"/>
    <property type="molecule type" value="Genomic_DNA"/>
</dbReference>
<dbReference type="RefSeq" id="WP_183348789.1">
    <property type="nucleotide sequence ID" value="NZ_JACHEO010000003.1"/>
</dbReference>
<sequence length="62" mass="7049">MAPPEQLKEKPDPKRVAVLRSLPLAVKEKITGEEAAAFMYNRPLPDSLLEKLKDYVVLDQEE</sequence>
<gene>
    <name evidence="1" type="ORF">HNQ81_000935</name>
</gene>
<accession>A0A840UN73</accession>
<keyword evidence="2" id="KW-1185">Reference proteome</keyword>
<evidence type="ECO:0000313" key="2">
    <source>
        <dbReference type="Proteomes" id="UP000539642"/>
    </source>
</evidence>
<proteinExistence type="predicted"/>
<reference evidence="1 2" key="1">
    <citation type="submission" date="2020-08" db="EMBL/GenBank/DDBJ databases">
        <title>Genomic Encyclopedia of Type Strains, Phase IV (KMG-IV): sequencing the most valuable type-strain genomes for metagenomic binning, comparative biology and taxonomic classification.</title>
        <authorList>
            <person name="Goeker M."/>
        </authorList>
    </citation>
    <scope>NUCLEOTIDE SEQUENCE [LARGE SCALE GENOMIC DNA]</scope>
    <source>
        <strain evidence="1 2">DSM 28570</strain>
    </source>
</reference>
<evidence type="ECO:0000313" key="1">
    <source>
        <dbReference type="EMBL" id="MBB5347222.1"/>
    </source>
</evidence>
<protein>
    <submittedName>
        <fullName evidence="1">Uncharacterized protein</fullName>
    </submittedName>
</protein>
<name>A0A840UN73_9BACT</name>